<dbReference type="SMART" id="SM01230">
    <property type="entry name" value="Gln-synt_C"/>
    <property type="match status" value="1"/>
</dbReference>
<dbReference type="OrthoDB" id="9789509at2"/>
<evidence type="ECO:0000259" key="6">
    <source>
        <dbReference type="PROSITE" id="PS51987"/>
    </source>
</evidence>
<dbReference type="InterPro" id="IPR008146">
    <property type="entry name" value="Gln_synth_cat_dom"/>
</dbReference>
<dbReference type="InterPro" id="IPR027303">
    <property type="entry name" value="Gln_synth_gly_rich_site"/>
</dbReference>
<dbReference type="GO" id="GO:0006542">
    <property type="term" value="P:glutamine biosynthetic process"/>
    <property type="evidence" value="ECO:0007669"/>
    <property type="project" value="InterPro"/>
</dbReference>
<comment type="similarity">
    <text evidence="4 5">Belongs to the glutamine synthetase family.</text>
</comment>
<name>A0A317C2G1_9GAMM</name>
<dbReference type="Gene3D" id="3.30.590.10">
    <property type="entry name" value="Glutamine synthetase/guanido kinase, catalytic domain"/>
    <property type="match status" value="1"/>
</dbReference>
<feature type="domain" description="GS catalytic" evidence="6">
    <location>
        <begin position="122"/>
        <end position="456"/>
    </location>
</feature>
<comment type="caution">
    <text evidence="7">The sequence shown here is derived from an EMBL/GenBank/DDBJ whole genome shotgun (WGS) entry which is preliminary data.</text>
</comment>
<dbReference type="EMBL" id="QGKM01000075">
    <property type="protein sequence ID" value="PWQ92815.1"/>
    <property type="molecule type" value="Genomic_DNA"/>
</dbReference>
<dbReference type="Proteomes" id="UP000245539">
    <property type="component" value="Unassembled WGS sequence"/>
</dbReference>
<protein>
    <submittedName>
        <fullName evidence="7">Glutamine synthetase</fullName>
    </submittedName>
</protein>
<evidence type="ECO:0000256" key="4">
    <source>
        <dbReference type="PROSITE-ProRule" id="PRU01331"/>
    </source>
</evidence>
<dbReference type="Pfam" id="PF00120">
    <property type="entry name" value="Gln-synt_C"/>
    <property type="match status" value="1"/>
</dbReference>
<dbReference type="RefSeq" id="WP_109839227.1">
    <property type="nucleotide sequence ID" value="NZ_QGKM01000075.1"/>
</dbReference>
<organism evidence="7 8">
    <name type="scientific">Leucothrix pacifica</name>
    <dbReference type="NCBI Taxonomy" id="1247513"/>
    <lineage>
        <taxon>Bacteria</taxon>
        <taxon>Pseudomonadati</taxon>
        <taxon>Pseudomonadota</taxon>
        <taxon>Gammaproteobacteria</taxon>
        <taxon>Thiotrichales</taxon>
        <taxon>Thiotrichaceae</taxon>
        <taxon>Leucothrix</taxon>
    </lineage>
</organism>
<dbReference type="PROSITE" id="PS51987">
    <property type="entry name" value="GS_CATALYTIC"/>
    <property type="match status" value="1"/>
</dbReference>
<dbReference type="InterPro" id="IPR014746">
    <property type="entry name" value="Gln_synth/guanido_kin_cat_dom"/>
</dbReference>
<evidence type="ECO:0000256" key="5">
    <source>
        <dbReference type="RuleBase" id="RU000384"/>
    </source>
</evidence>
<evidence type="ECO:0000313" key="7">
    <source>
        <dbReference type="EMBL" id="PWQ92815.1"/>
    </source>
</evidence>
<dbReference type="PANTHER" id="PTHR43785">
    <property type="entry name" value="GAMMA-GLUTAMYLPUTRESCINE SYNTHETASE"/>
    <property type="match status" value="1"/>
</dbReference>
<comment type="cofactor">
    <cofactor evidence="1">
        <name>Mg(2+)</name>
        <dbReference type="ChEBI" id="CHEBI:18420"/>
    </cofactor>
</comment>
<dbReference type="AlphaFoldDB" id="A0A317C2G1"/>
<proteinExistence type="inferred from homology"/>
<keyword evidence="3" id="KW-0460">Magnesium</keyword>
<dbReference type="InterPro" id="IPR036651">
    <property type="entry name" value="Gln_synt_N_sf"/>
</dbReference>
<sequence length="456" mass="51294">MEYAPIVSAPDSVEELKKLVVSHKIEEVECTIADIHGVARGKLMPASKFVALNPTFLPYSIFFQSITGDYLEFDSEAYMTEVDIQLVPDLTTVRTLPWARSPSLMVIHDLMFQDGRPVESGPRNVLKRVLKLYEDRNWKPVVAPEIEFYLTERNTDPDLPLQPPIGRSGRQSVGRQSFSMMAIDEYEPIIEDIYKFAEVMGLEIDTLTQEGGPAQLEVNMAHGDALDLADQVFVFKRLIREAAMRHDCYATFMAKPMKNHPGSAMHIHQSVVDISTGQNIFSNQDGSASDLFHYFIGGQQKYLGASTCLLAPYVNSYRRLMPGDSAPINLEWSKDNRSAGLRVPNSGPNSRRVENRIAGMDTNPYLALASSLATGYLGMMNKIKCQEEFKGDAHEADFGLPRGLLESLIVLDEAPEFQAILGQEFCDLYKALKQHEFNEYMMVVSPWEREHLLLTV</sequence>
<accession>A0A317C2G1</accession>
<dbReference type="Gene3D" id="3.10.20.70">
    <property type="entry name" value="Glutamine synthetase, N-terminal domain"/>
    <property type="match status" value="1"/>
</dbReference>
<evidence type="ECO:0000256" key="2">
    <source>
        <dbReference type="ARBA" id="ARBA00022598"/>
    </source>
</evidence>
<keyword evidence="8" id="KW-1185">Reference proteome</keyword>
<dbReference type="GO" id="GO:0004356">
    <property type="term" value="F:glutamine synthetase activity"/>
    <property type="evidence" value="ECO:0007669"/>
    <property type="project" value="InterPro"/>
</dbReference>
<evidence type="ECO:0000313" key="8">
    <source>
        <dbReference type="Proteomes" id="UP000245539"/>
    </source>
</evidence>
<dbReference type="GO" id="GO:0006598">
    <property type="term" value="P:polyamine catabolic process"/>
    <property type="evidence" value="ECO:0007669"/>
    <property type="project" value="TreeGrafter"/>
</dbReference>
<dbReference type="PANTHER" id="PTHR43785:SF3">
    <property type="entry name" value="GS CATALYTIC DOMAIN-CONTAINING PROTEIN"/>
    <property type="match status" value="1"/>
</dbReference>
<evidence type="ECO:0000256" key="3">
    <source>
        <dbReference type="ARBA" id="ARBA00022842"/>
    </source>
</evidence>
<dbReference type="SUPFAM" id="SSF55931">
    <property type="entry name" value="Glutamine synthetase/guanido kinase"/>
    <property type="match status" value="1"/>
</dbReference>
<dbReference type="SUPFAM" id="SSF54368">
    <property type="entry name" value="Glutamine synthetase, N-terminal domain"/>
    <property type="match status" value="1"/>
</dbReference>
<evidence type="ECO:0000256" key="1">
    <source>
        <dbReference type="ARBA" id="ARBA00001946"/>
    </source>
</evidence>
<reference evidence="7 8" key="1">
    <citation type="submission" date="2018-05" db="EMBL/GenBank/DDBJ databases">
        <title>Leucothrix arctica sp. nov., isolated from Arctic seawater.</title>
        <authorList>
            <person name="Choi A."/>
            <person name="Baek K."/>
        </authorList>
    </citation>
    <scope>NUCLEOTIDE SEQUENCE [LARGE SCALE GENOMIC DNA]</scope>
    <source>
        <strain evidence="7 8">JCM 18388</strain>
    </source>
</reference>
<dbReference type="PROSITE" id="PS00181">
    <property type="entry name" value="GLNA_ATP"/>
    <property type="match status" value="1"/>
</dbReference>
<keyword evidence="2" id="KW-0436">Ligase</keyword>
<gene>
    <name evidence="7" type="ORF">DKW60_18900</name>
</gene>